<dbReference type="AlphaFoldDB" id="A0A1G9SPG5"/>
<dbReference type="GO" id="GO:0003924">
    <property type="term" value="F:GTPase activity"/>
    <property type="evidence" value="ECO:0007669"/>
    <property type="project" value="InterPro"/>
</dbReference>
<comment type="function">
    <text evidence="7">Translation factor necessary for the incorporation of selenocysteine into proteins. It probably replaces EF-Tu for the insertion of selenocysteine directed by the UGA codon. SelB binds GTP and GDP.</text>
</comment>
<proteinExistence type="predicted"/>
<dbReference type="InterPro" id="IPR057335">
    <property type="entry name" value="Beta-barrel_SelB"/>
</dbReference>
<dbReference type="InterPro" id="IPR015190">
    <property type="entry name" value="Elong_fac_SelB-wing-hlx_typ-2"/>
</dbReference>
<dbReference type="NCBIfam" id="TIGR00475">
    <property type="entry name" value="selB"/>
    <property type="match status" value="1"/>
</dbReference>
<accession>A0A1G9SPG5</accession>
<dbReference type="InterPro" id="IPR004161">
    <property type="entry name" value="EFTu-like_2"/>
</dbReference>
<dbReference type="EMBL" id="FNGO01000030">
    <property type="protein sequence ID" value="SDM37373.1"/>
    <property type="molecule type" value="Genomic_DNA"/>
</dbReference>
<keyword evidence="6" id="KW-0342">GTP-binding</keyword>
<feature type="domain" description="Tr-type G" evidence="9">
    <location>
        <begin position="11"/>
        <end position="183"/>
    </location>
</feature>
<dbReference type="InterPro" id="IPR031157">
    <property type="entry name" value="G_TR_CS"/>
</dbReference>
<dbReference type="Pfam" id="PF03144">
    <property type="entry name" value="GTP_EFTU_D2"/>
    <property type="match status" value="1"/>
</dbReference>
<dbReference type="InterPro" id="IPR005225">
    <property type="entry name" value="Small_GTP-bd"/>
</dbReference>
<evidence type="ECO:0000313" key="10">
    <source>
        <dbReference type="EMBL" id="SDM37373.1"/>
    </source>
</evidence>
<organism evidence="10 11">
    <name type="scientific">Halarsenatibacter silvermanii</name>
    <dbReference type="NCBI Taxonomy" id="321763"/>
    <lineage>
        <taxon>Bacteria</taxon>
        <taxon>Bacillati</taxon>
        <taxon>Bacillota</taxon>
        <taxon>Clostridia</taxon>
        <taxon>Halanaerobiales</taxon>
        <taxon>Halarsenatibacteraceae</taxon>
        <taxon>Halarsenatibacter</taxon>
    </lineage>
</organism>
<evidence type="ECO:0000256" key="6">
    <source>
        <dbReference type="ARBA" id="ARBA00023134"/>
    </source>
</evidence>
<evidence type="ECO:0000256" key="3">
    <source>
        <dbReference type="ARBA" id="ARBA00022490"/>
    </source>
</evidence>
<dbReference type="Proteomes" id="UP000199476">
    <property type="component" value="Unassembled WGS sequence"/>
</dbReference>
<dbReference type="PANTHER" id="PTHR43721:SF22">
    <property type="entry name" value="ELONGATION FACTOR TU, MITOCHONDRIAL"/>
    <property type="match status" value="1"/>
</dbReference>
<dbReference type="CDD" id="cd03696">
    <property type="entry name" value="SelB_II"/>
    <property type="match status" value="1"/>
</dbReference>
<dbReference type="GO" id="GO:0001514">
    <property type="term" value="P:selenocysteine incorporation"/>
    <property type="evidence" value="ECO:0007669"/>
    <property type="project" value="InterPro"/>
</dbReference>
<name>A0A1G9SPG5_9FIRM</name>
<dbReference type="Pfam" id="PF09106">
    <property type="entry name" value="WHD_2nd_SelB"/>
    <property type="match status" value="1"/>
</dbReference>
<evidence type="ECO:0000256" key="4">
    <source>
        <dbReference type="ARBA" id="ARBA00022741"/>
    </source>
</evidence>
<dbReference type="GO" id="GO:0005829">
    <property type="term" value="C:cytosol"/>
    <property type="evidence" value="ECO:0007669"/>
    <property type="project" value="TreeGrafter"/>
</dbReference>
<dbReference type="CDD" id="cd04171">
    <property type="entry name" value="SelB"/>
    <property type="match status" value="1"/>
</dbReference>
<dbReference type="Pfam" id="PF25461">
    <property type="entry name" value="Beta-barrel_SelB"/>
    <property type="match status" value="1"/>
</dbReference>
<dbReference type="InterPro" id="IPR036388">
    <property type="entry name" value="WH-like_DNA-bd_sf"/>
</dbReference>
<evidence type="ECO:0000256" key="2">
    <source>
        <dbReference type="ARBA" id="ARBA00015953"/>
    </source>
</evidence>
<dbReference type="InterPro" id="IPR009000">
    <property type="entry name" value="Transl_B-barrel_sf"/>
</dbReference>
<dbReference type="Gene3D" id="2.40.30.10">
    <property type="entry name" value="Translation factors"/>
    <property type="match status" value="1"/>
</dbReference>
<protein>
    <recommendedName>
        <fullName evidence="2">Selenocysteine-specific elongation factor</fullName>
    </recommendedName>
    <alternativeName>
        <fullName evidence="8">SelB translation factor</fullName>
    </alternativeName>
</protein>
<dbReference type="InterPro" id="IPR036390">
    <property type="entry name" value="WH_DNA-bd_sf"/>
</dbReference>
<dbReference type="PROSITE" id="PS00301">
    <property type="entry name" value="G_TR_1"/>
    <property type="match status" value="1"/>
</dbReference>
<dbReference type="NCBIfam" id="TIGR00231">
    <property type="entry name" value="small_GTP"/>
    <property type="match status" value="1"/>
</dbReference>
<dbReference type="InterPro" id="IPR004535">
    <property type="entry name" value="Transl_elong_SelB"/>
</dbReference>
<evidence type="ECO:0000313" key="11">
    <source>
        <dbReference type="Proteomes" id="UP000199476"/>
    </source>
</evidence>
<dbReference type="PANTHER" id="PTHR43721">
    <property type="entry name" value="ELONGATION FACTOR TU-RELATED"/>
    <property type="match status" value="1"/>
</dbReference>
<dbReference type="InterPro" id="IPR027417">
    <property type="entry name" value="P-loop_NTPase"/>
</dbReference>
<reference evidence="10 11" key="1">
    <citation type="submission" date="2016-10" db="EMBL/GenBank/DDBJ databases">
        <authorList>
            <person name="de Groot N.N."/>
        </authorList>
    </citation>
    <scope>NUCLEOTIDE SEQUENCE [LARGE SCALE GENOMIC DNA]</scope>
    <source>
        <strain evidence="10 11">SLAS-1</strain>
    </source>
</reference>
<dbReference type="InterPro" id="IPR000795">
    <property type="entry name" value="T_Tr_GTP-bd_dom"/>
</dbReference>
<keyword evidence="11" id="KW-1185">Reference proteome</keyword>
<dbReference type="InterPro" id="IPR009001">
    <property type="entry name" value="Transl_elong_EF1A/Init_IF2_C"/>
</dbReference>
<dbReference type="Pfam" id="PF00009">
    <property type="entry name" value="GTP_EFTU"/>
    <property type="match status" value="1"/>
</dbReference>
<dbReference type="PRINTS" id="PR00315">
    <property type="entry name" value="ELONGATNFCT"/>
</dbReference>
<evidence type="ECO:0000256" key="7">
    <source>
        <dbReference type="ARBA" id="ARBA00025526"/>
    </source>
</evidence>
<dbReference type="SUPFAM" id="SSF52540">
    <property type="entry name" value="P-loop containing nucleoside triphosphate hydrolases"/>
    <property type="match status" value="1"/>
</dbReference>
<evidence type="ECO:0000256" key="1">
    <source>
        <dbReference type="ARBA" id="ARBA00004496"/>
    </source>
</evidence>
<evidence type="ECO:0000259" key="9">
    <source>
        <dbReference type="PROSITE" id="PS51722"/>
    </source>
</evidence>
<dbReference type="STRING" id="321763.SAMN04488692_13016"/>
<dbReference type="Gene3D" id="1.10.10.2770">
    <property type="match status" value="1"/>
</dbReference>
<dbReference type="InterPro" id="IPR050055">
    <property type="entry name" value="EF-Tu_GTPase"/>
</dbReference>
<sequence length="651" mass="73873">MSESNGQAESVKNIIIGTAGHIDHGKTTLISALTGEDTDRLKEEKERGISIDLGFTDLKLSESIRAGIIDAPGHEKFVKNMLAGAGGVDLALLVIAADEGVMPQTREHLAILELLSVERGVIAVSKTDTVDDEWLELVVSDIRDQLQDSFLAEAPLVKVSGVEKQGLDQLKNKLLEQAEKIPAKDAESSTYMPVDRVFTLKGYGTIVTGTLFSGTLKTGENLSLFPREKEVRIRSLQVHNEQRDTALPGERVGVNLAGIDRGEVERGDVLAEPGSLTSTRFIDCRLNLLPSAPLILEHGTRIRFHIGAREVIGRAYMIDKEEIFPGESGLVQYRLEEKVVARHLEDYVVRRYSPVTTIGGGEVIESNPPRRKKLDEEAARELEIKEQGSPAERLTLHLELSEAPLSRSEIKKELGFSQTRLNGLLEKLEKEKRIVRLDRYQDPRWMEFSIYEELRGEIESKLSDYHSRYPLRRGVSRAELRSQISYRANINELREITEIMEKEGRLDLEDEYISLDGFEVEFFDEAEKLKEKILEEFEKDKFTPPDRQDLGEKYGQEYGENLLSEVINALEEKNDLTRVAENIYFSTEAVKLAQKRLREYLQENESIEVAEFRDILNSSRKYSLPLLEYFDQKGFTIRKGDKRYLSGEKSR</sequence>
<keyword evidence="5" id="KW-0648">Protein biosynthesis</keyword>
<dbReference type="GO" id="GO:0005525">
    <property type="term" value="F:GTP binding"/>
    <property type="evidence" value="ECO:0007669"/>
    <property type="project" value="UniProtKB-KW"/>
</dbReference>
<comment type="subcellular location">
    <subcellularLocation>
        <location evidence="1">Cytoplasm</location>
    </subcellularLocation>
</comment>
<gene>
    <name evidence="10" type="ORF">SAMN04488692_13016</name>
</gene>
<dbReference type="PROSITE" id="PS51722">
    <property type="entry name" value="G_TR_2"/>
    <property type="match status" value="1"/>
</dbReference>
<dbReference type="SUPFAM" id="SSF50447">
    <property type="entry name" value="Translation proteins"/>
    <property type="match status" value="1"/>
</dbReference>
<evidence type="ECO:0000256" key="5">
    <source>
        <dbReference type="ARBA" id="ARBA00022917"/>
    </source>
</evidence>
<dbReference type="InterPro" id="IPR015191">
    <property type="entry name" value="SelB_WHD4"/>
</dbReference>
<dbReference type="RefSeq" id="WP_089761989.1">
    <property type="nucleotide sequence ID" value="NZ_FNGO01000030.1"/>
</dbReference>
<evidence type="ECO:0000256" key="8">
    <source>
        <dbReference type="ARBA" id="ARBA00031615"/>
    </source>
</evidence>
<dbReference type="GO" id="GO:0003746">
    <property type="term" value="F:translation elongation factor activity"/>
    <property type="evidence" value="ECO:0007669"/>
    <property type="project" value="UniProtKB-KW"/>
</dbReference>
<keyword evidence="4" id="KW-0547">Nucleotide-binding</keyword>
<dbReference type="CDD" id="cd15491">
    <property type="entry name" value="selB_III"/>
    <property type="match status" value="1"/>
</dbReference>
<dbReference type="GO" id="GO:0003723">
    <property type="term" value="F:RNA binding"/>
    <property type="evidence" value="ECO:0007669"/>
    <property type="project" value="InterPro"/>
</dbReference>
<dbReference type="OrthoDB" id="9804504at2"/>
<dbReference type="SUPFAM" id="SSF46785">
    <property type="entry name" value="Winged helix' DNA-binding domain"/>
    <property type="match status" value="4"/>
</dbReference>
<dbReference type="Pfam" id="PF09107">
    <property type="entry name" value="WHD_3rd_SelB"/>
    <property type="match status" value="1"/>
</dbReference>
<dbReference type="Gene3D" id="1.10.10.10">
    <property type="entry name" value="Winged helix-like DNA-binding domain superfamily/Winged helix DNA-binding domain"/>
    <property type="match status" value="1"/>
</dbReference>
<keyword evidence="3" id="KW-0963">Cytoplasm</keyword>
<dbReference type="SUPFAM" id="SSF50465">
    <property type="entry name" value="EF-Tu/eEF-1alpha/eIF2-gamma C-terminal domain"/>
    <property type="match status" value="1"/>
</dbReference>
<keyword evidence="10" id="KW-0251">Elongation factor</keyword>
<dbReference type="Gene3D" id="3.40.50.300">
    <property type="entry name" value="P-loop containing nucleotide triphosphate hydrolases"/>
    <property type="match status" value="1"/>
</dbReference>